<dbReference type="SUPFAM" id="SSF53383">
    <property type="entry name" value="PLP-dependent transferases"/>
    <property type="match status" value="1"/>
</dbReference>
<dbReference type="InterPro" id="IPR050477">
    <property type="entry name" value="GrpII_AminoAcid_Decarb"/>
</dbReference>
<dbReference type="Pfam" id="PF00282">
    <property type="entry name" value="Pyridoxal_deC"/>
    <property type="match status" value="1"/>
</dbReference>
<comment type="subcellular location">
    <subcellularLocation>
        <location evidence="2">Endoplasmic reticulum membrane</location>
        <topology evidence="2">Single-pass membrane protein</topology>
    </subcellularLocation>
</comment>
<evidence type="ECO:0000313" key="19">
    <source>
        <dbReference type="Proteomes" id="UP000037923"/>
    </source>
</evidence>
<evidence type="ECO:0000256" key="11">
    <source>
        <dbReference type="ARBA" id="ARBA00023136"/>
    </source>
</evidence>
<evidence type="ECO:0000256" key="16">
    <source>
        <dbReference type="PIRSR" id="PIRSR602129-50"/>
    </source>
</evidence>
<dbReference type="GO" id="GO:0005789">
    <property type="term" value="C:endoplasmic reticulum membrane"/>
    <property type="evidence" value="ECO:0007669"/>
    <property type="project" value="UniProtKB-SubCell"/>
</dbReference>
<evidence type="ECO:0000256" key="17">
    <source>
        <dbReference type="RuleBase" id="RU000382"/>
    </source>
</evidence>
<gene>
    <name evidence="18" type="ORF">ABB37_02961</name>
</gene>
<evidence type="ECO:0000256" key="1">
    <source>
        <dbReference type="ARBA" id="ARBA00001933"/>
    </source>
</evidence>
<evidence type="ECO:0000313" key="18">
    <source>
        <dbReference type="EMBL" id="KPA83297.1"/>
    </source>
</evidence>
<dbReference type="EMBL" id="LGTL01000004">
    <property type="protein sequence ID" value="KPA83298.1"/>
    <property type="molecule type" value="Genomic_DNA"/>
</dbReference>
<keyword evidence="11" id="KW-0472">Membrane</keyword>
<evidence type="ECO:0000256" key="4">
    <source>
        <dbReference type="ARBA" id="ARBA00004991"/>
    </source>
</evidence>
<comment type="pathway">
    <text evidence="3">Lipid metabolism; sphingolipid metabolism.</text>
</comment>
<dbReference type="Proteomes" id="UP000037923">
    <property type="component" value="Unassembled WGS sequence"/>
</dbReference>
<dbReference type="VEuPathDB" id="TriTrypDB:LpyrH10_04_5110"/>
<keyword evidence="19" id="KW-1185">Reference proteome</keyword>
<evidence type="ECO:0000256" key="6">
    <source>
        <dbReference type="ARBA" id="ARBA00022824"/>
    </source>
</evidence>
<dbReference type="GO" id="GO:0019752">
    <property type="term" value="P:carboxylic acid metabolic process"/>
    <property type="evidence" value="ECO:0007669"/>
    <property type="project" value="InterPro"/>
</dbReference>
<dbReference type="EC" id="4.1.2.27" evidence="14"/>
<keyword evidence="9" id="KW-1133">Transmembrane helix</keyword>
<dbReference type="EMBL" id="LGTL01000004">
    <property type="protein sequence ID" value="KPA83297.1"/>
    <property type="molecule type" value="Genomic_DNA"/>
</dbReference>
<keyword evidence="10" id="KW-0443">Lipid metabolism</keyword>
<dbReference type="Gene3D" id="3.90.1150.10">
    <property type="entry name" value="Aspartate Aminotransferase, domain 1"/>
    <property type="match status" value="1"/>
</dbReference>
<keyword evidence="5" id="KW-0812">Transmembrane</keyword>
<name>A0A0M9G6C3_LEPPY</name>
<keyword evidence="6" id="KW-0256">Endoplasmic reticulum</keyword>
<keyword evidence="8" id="KW-0746">Sphingolipid metabolism</keyword>
<dbReference type="InterPro" id="IPR015422">
    <property type="entry name" value="PyrdxlP-dep_Trfase_small"/>
</dbReference>
<dbReference type="AlphaFoldDB" id="A0A0M9G6C3"/>
<comment type="cofactor">
    <cofactor evidence="1 16 17">
        <name>pyridoxal 5'-phosphate</name>
        <dbReference type="ChEBI" id="CHEBI:597326"/>
    </cofactor>
</comment>
<dbReference type="GO" id="GO:0008117">
    <property type="term" value="F:sphinganine-1-phosphate aldolase activity"/>
    <property type="evidence" value="ECO:0007669"/>
    <property type="project" value="UniProtKB-EC"/>
</dbReference>
<reference evidence="18 19" key="1">
    <citation type="submission" date="2015-07" db="EMBL/GenBank/DDBJ databases">
        <title>High-quality genome of monoxenous trypanosomatid Leptomonas pyrrhocoris.</title>
        <authorList>
            <person name="Flegontov P."/>
            <person name="Butenko A."/>
            <person name="Firsov S."/>
            <person name="Vlcek C."/>
            <person name="Logacheva M.D."/>
            <person name="Field M."/>
            <person name="Filatov D."/>
            <person name="Flegontova O."/>
            <person name="Gerasimov E."/>
            <person name="Jackson A.P."/>
            <person name="Kelly S."/>
            <person name="Opperdoes F."/>
            <person name="O'Reilly A."/>
            <person name="Votypka J."/>
            <person name="Yurchenko V."/>
            <person name="Lukes J."/>
        </authorList>
    </citation>
    <scope>NUCLEOTIDE SEQUENCE [LARGE SCALE GENOMIC DNA]</scope>
    <source>
        <strain evidence="18">H10</strain>
    </source>
</reference>
<keyword evidence="12 17" id="KW-0456">Lyase</keyword>
<evidence type="ECO:0000256" key="13">
    <source>
        <dbReference type="ARBA" id="ARBA00038302"/>
    </source>
</evidence>
<dbReference type="InterPro" id="IPR015424">
    <property type="entry name" value="PyrdxlP-dep_Trfase"/>
</dbReference>
<dbReference type="GO" id="GO:0030170">
    <property type="term" value="F:pyridoxal phosphate binding"/>
    <property type="evidence" value="ECO:0007669"/>
    <property type="project" value="InterPro"/>
</dbReference>
<evidence type="ECO:0000256" key="15">
    <source>
        <dbReference type="ARBA" id="ARBA00042568"/>
    </source>
</evidence>
<dbReference type="OMA" id="FKDHQFT"/>
<evidence type="ECO:0000256" key="9">
    <source>
        <dbReference type="ARBA" id="ARBA00022989"/>
    </source>
</evidence>
<comment type="similarity">
    <text evidence="13">Belongs to the group II decarboxylase family. Sphingosine-1-phosphate lyase subfamily.</text>
</comment>
<evidence type="ECO:0000256" key="5">
    <source>
        <dbReference type="ARBA" id="ARBA00022692"/>
    </source>
</evidence>
<proteinExistence type="inferred from homology"/>
<keyword evidence="7 16" id="KW-0663">Pyridoxal phosphate</keyword>
<evidence type="ECO:0000256" key="7">
    <source>
        <dbReference type="ARBA" id="ARBA00022898"/>
    </source>
</evidence>
<comment type="pathway">
    <text evidence="4">Sphingolipid metabolism.</text>
</comment>
<dbReference type="RefSeq" id="XP_015661737.1">
    <property type="nucleotide sequence ID" value="XM_015800135.1"/>
</dbReference>
<feature type="modified residue" description="N6-(pyridoxal phosphate)lysine" evidence="16">
    <location>
        <position position="329"/>
    </location>
</feature>
<sequence length="537" mass="59420">MTTLSSYVNEKLEGRTPTQIVVLTIGAAAAVRIALDCFGEGQMVKRTKQAVWRGIRFIADPFINVKVQKAARDMKMPSKEGEFKAITLPEKSRSEEDVLELVRQFHTDLDLDYEEGGFSGTVYHGGKTHTKFINDVMAIYQWSNPLHSDIFGATRKMEAEIVSMVLHMFNGHLLKDAGGVVTSGGTESIMMALRAYRDWGRDTRGIERPSVVAPITIHPAFDKGAEYFNIELIKVPIVEATGQVDPQEMEKYIRYDTIALAASAPNFPHGVVDPIAEVAELAVKYNVGFHVDCCLGGFIMPFLAKTGRTAPVVDFRNRGVTSISCDTHKYGYAPKGTSTVIYRTRELRSYQFCCIAEWPGGMYCSPAVSGSKPGNAIAGAWAAMVRMGEEGYVECCDKIISTRETITAALEKLPYIHIIGQPTASVFAFNSHTIDIFQLGDGLKKRGWVLNNLQFPSGLQFSVTMLQTRDGVAARFINDVKEIGDALYEERRRLLSEGKKAPIGATSATLYGTAQRIPDRTIVKDILREFLNTYYTA</sequence>
<dbReference type="PANTHER" id="PTHR42735">
    <property type="match status" value="1"/>
</dbReference>
<dbReference type="InterPro" id="IPR015421">
    <property type="entry name" value="PyrdxlP-dep_Trfase_major"/>
</dbReference>
<dbReference type="GO" id="GO:0030149">
    <property type="term" value="P:sphingolipid catabolic process"/>
    <property type="evidence" value="ECO:0007669"/>
    <property type="project" value="TreeGrafter"/>
</dbReference>
<evidence type="ECO:0000256" key="8">
    <source>
        <dbReference type="ARBA" id="ARBA00022919"/>
    </source>
</evidence>
<dbReference type="OrthoDB" id="10254570at2759"/>
<dbReference type="RefSeq" id="XP_015661736.1">
    <property type="nucleotide sequence ID" value="XM_015800134.1"/>
</dbReference>
<protein>
    <recommendedName>
        <fullName evidence="14">sphinganine-1-phosphate aldolase</fullName>
        <ecNumber evidence="14">4.1.2.27</ecNumber>
    </recommendedName>
    <alternativeName>
        <fullName evidence="15">Sphingosine-1-phosphate aldolase</fullName>
    </alternativeName>
</protein>
<accession>A0A0M9G6C3</accession>
<dbReference type="PANTHER" id="PTHR42735:SF6">
    <property type="entry name" value="SPHINGOSINE-1-PHOSPHATE LYASE 1"/>
    <property type="match status" value="1"/>
</dbReference>
<evidence type="ECO:0000256" key="14">
    <source>
        <dbReference type="ARBA" id="ARBA00038965"/>
    </source>
</evidence>
<evidence type="ECO:0000256" key="3">
    <source>
        <dbReference type="ARBA" id="ARBA00004760"/>
    </source>
</evidence>
<dbReference type="Gene3D" id="3.40.640.10">
    <property type="entry name" value="Type I PLP-dependent aspartate aminotransferase-like (Major domain)"/>
    <property type="match status" value="1"/>
</dbReference>
<dbReference type="InterPro" id="IPR002129">
    <property type="entry name" value="PyrdxlP-dep_de-COase"/>
</dbReference>
<dbReference type="GeneID" id="26903252"/>
<organism evidence="18 19">
    <name type="scientific">Leptomonas pyrrhocoris</name>
    <name type="common">Firebug parasite</name>
    <dbReference type="NCBI Taxonomy" id="157538"/>
    <lineage>
        <taxon>Eukaryota</taxon>
        <taxon>Discoba</taxon>
        <taxon>Euglenozoa</taxon>
        <taxon>Kinetoplastea</taxon>
        <taxon>Metakinetoplastina</taxon>
        <taxon>Trypanosomatida</taxon>
        <taxon>Trypanosomatidae</taxon>
        <taxon>Leishmaniinae</taxon>
        <taxon>Leptomonas</taxon>
    </lineage>
</organism>
<evidence type="ECO:0000256" key="12">
    <source>
        <dbReference type="ARBA" id="ARBA00023239"/>
    </source>
</evidence>
<comment type="caution">
    <text evidence="18">The sequence shown here is derived from an EMBL/GenBank/DDBJ whole genome shotgun (WGS) entry which is preliminary data.</text>
</comment>
<dbReference type="FunFam" id="3.40.640.10:FF:000020">
    <property type="entry name" value="sphingosine-1-phosphate lyase 1"/>
    <property type="match status" value="1"/>
</dbReference>
<evidence type="ECO:0000256" key="10">
    <source>
        <dbReference type="ARBA" id="ARBA00023098"/>
    </source>
</evidence>
<evidence type="ECO:0000256" key="2">
    <source>
        <dbReference type="ARBA" id="ARBA00004389"/>
    </source>
</evidence>
<dbReference type="Gene3D" id="6.10.140.2150">
    <property type="match status" value="1"/>
</dbReference>